<organism evidence="3 4">
    <name type="scientific">Pedobacter aquae</name>
    <dbReference type="NCBI Taxonomy" id="2605747"/>
    <lineage>
        <taxon>Bacteria</taxon>
        <taxon>Pseudomonadati</taxon>
        <taxon>Bacteroidota</taxon>
        <taxon>Sphingobacteriia</taxon>
        <taxon>Sphingobacteriales</taxon>
        <taxon>Sphingobacteriaceae</taxon>
        <taxon>Pedobacter</taxon>
    </lineage>
</organism>
<evidence type="ECO:0000313" key="3">
    <source>
        <dbReference type="EMBL" id="QEK51949.1"/>
    </source>
</evidence>
<dbReference type="Pfam" id="PF13568">
    <property type="entry name" value="OMP_b-brl_2"/>
    <property type="match status" value="1"/>
</dbReference>
<evidence type="ECO:0000259" key="2">
    <source>
        <dbReference type="Pfam" id="PF13568"/>
    </source>
</evidence>
<dbReference type="InterPro" id="IPR025665">
    <property type="entry name" value="Beta-barrel_OMP_2"/>
</dbReference>
<dbReference type="RefSeq" id="WP_149074833.1">
    <property type="nucleotide sequence ID" value="NZ_CP043329.1"/>
</dbReference>
<dbReference type="EMBL" id="CP043329">
    <property type="protein sequence ID" value="QEK51949.1"/>
    <property type="molecule type" value="Genomic_DNA"/>
</dbReference>
<keyword evidence="4" id="KW-1185">Reference proteome</keyword>
<gene>
    <name evidence="3" type="ORF">FYC62_10030</name>
</gene>
<evidence type="ECO:0000313" key="4">
    <source>
        <dbReference type="Proteomes" id="UP000323653"/>
    </source>
</evidence>
<accession>A0A5C0VIQ0</accession>
<feature type="signal peptide" evidence="1">
    <location>
        <begin position="1"/>
        <end position="20"/>
    </location>
</feature>
<sequence>MKQLILIACTVFSFAQLAQAQATDSTVVKKEKNAQVEISKEGVNIHIGKTDSTKKDNKGSFPKVSFGLNIEHFDIGLSKYHNGSDFGFPSSYDFLENNNWKTHTVGFDLLQFGVRFNPNFKIALAGGIDWNHIRLERDVTIRPDAAVLTADPSSETNLEKNRFSSRYLRVPLYFEYRSKQDKHKNRFSFVAGPEVGFLIDGKVKQKTDGGEKIKVKDDYNFTQFRYGANVRLGYGGTGLFFKYYFNDVFADNTAPGLEGYKNLSFGLTFGF</sequence>
<feature type="domain" description="Outer membrane protein beta-barrel" evidence="2">
    <location>
        <begin position="66"/>
        <end position="245"/>
    </location>
</feature>
<feature type="chain" id="PRO_5022718334" evidence="1">
    <location>
        <begin position="21"/>
        <end position="271"/>
    </location>
</feature>
<name>A0A5C0VIQ0_9SPHI</name>
<proteinExistence type="predicted"/>
<keyword evidence="1" id="KW-0732">Signal</keyword>
<evidence type="ECO:0000256" key="1">
    <source>
        <dbReference type="SAM" id="SignalP"/>
    </source>
</evidence>
<dbReference type="KEGG" id="pej:FYC62_10030"/>
<reference evidence="3 4" key="1">
    <citation type="submission" date="2019-08" db="EMBL/GenBank/DDBJ databases">
        <title>Pedobacter sp. nov., isolated from Han river, South Korea.</title>
        <authorList>
            <person name="Lee D.-H."/>
            <person name="Kim Y.-S."/>
            <person name="Hwang E.-M."/>
            <person name="Le Tran T.C."/>
            <person name="Cha C.-J."/>
        </authorList>
    </citation>
    <scope>NUCLEOTIDE SEQUENCE [LARGE SCALE GENOMIC DNA]</scope>
    <source>
        <strain evidence="3 4">CJ43</strain>
    </source>
</reference>
<dbReference type="AlphaFoldDB" id="A0A5C0VIQ0"/>
<protein>
    <submittedName>
        <fullName evidence="3">PorT family protein</fullName>
    </submittedName>
</protein>
<dbReference type="Proteomes" id="UP000323653">
    <property type="component" value="Chromosome"/>
</dbReference>